<keyword evidence="1" id="KW-0472">Membrane</keyword>
<comment type="caution">
    <text evidence="3">The sequence shown here is derived from an EMBL/GenBank/DDBJ whole genome shotgun (WGS) entry which is preliminary data.</text>
</comment>
<feature type="chain" id="PRO_5013653788" evidence="2">
    <location>
        <begin position="19"/>
        <end position="88"/>
    </location>
</feature>
<keyword evidence="1" id="KW-1133">Transmembrane helix</keyword>
<organism evidence="3 4">
    <name type="scientific">Caenorhabditis nigoni</name>
    <dbReference type="NCBI Taxonomy" id="1611254"/>
    <lineage>
        <taxon>Eukaryota</taxon>
        <taxon>Metazoa</taxon>
        <taxon>Ecdysozoa</taxon>
        <taxon>Nematoda</taxon>
        <taxon>Chromadorea</taxon>
        <taxon>Rhabditida</taxon>
        <taxon>Rhabditina</taxon>
        <taxon>Rhabditomorpha</taxon>
        <taxon>Rhabditoidea</taxon>
        <taxon>Rhabditidae</taxon>
        <taxon>Peloderinae</taxon>
        <taxon>Caenorhabditis</taxon>
    </lineage>
</organism>
<dbReference type="EMBL" id="PDUG01000001">
    <property type="protein sequence ID" value="PIC50189.1"/>
    <property type="molecule type" value="Genomic_DNA"/>
</dbReference>
<feature type="transmembrane region" description="Helical" evidence="1">
    <location>
        <begin position="51"/>
        <end position="74"/>
    </location>
</feature>
<evidence type="ECO:0000313" key="3">
    <source>
        <dbReference type="EMBL" id="PIC50189.1"/>
    </source>
</evidence>
<evidence type="ECO:0000256" key="2">
    <source>
        <dbReference type="SAM" id="SignalP"/>
    </source>
</evidence>
<keyword evidence="4" id="KW-1185">Reference proteome</keyword>
<evidence type="ECO:0000313" key="4">
    <source>
        <dbReference type="Proteomes" id="UP000230233"/>
    </source>
</evidence>
<name>A0A2G5VEI5_9PELO</name>
<dbReference type="OrthoDB" id="5861502at2759"/>
<reference evidence="4" key="1">
    <citation type="submission" date="2017-10" db="EMBL/GenBank/DDBJ databases">
        <title>Rapid genome shrinkage in a self-fertile nematode reveals novel sperm competition proteins.</title>
        <authorList>
            <person name="Yin D."/>
            <person name="Schwarz E.M."/>
            <person name="Thomas C.G."/>
            <person name="Felde R.L."/>
            <person name="Korf I.F."/>
            <person name="Cutter A.D."/>
            <person name="Schartner C.M."/>
            <person name="Ralston E.J."/>
            <person name="Meyer B.J."/>
            <person name="Haag E.S."/>
        </authorList>
    </citation>
    <scope>NUCLEOTIDE SEQUENCE [LARGE SCALE GENOMIC DNA]</scope>
    <source>
        <strain evidence="4">JU1422</strain>
    </source>
</reference>
<gene>
    <name evidence="3" type="primary">Cnig_chr_I.g1191</name>
    <name evidence="3" type="ORF">B9Z55_001191</name>
</gene>
<proteinExistence type="predicted"/>
<keyword evidence="1" id="KW-0812">Transmembrane</keyword>
<sequence>MALLSILLLLAIAGNTQADIREVREESMEVEVRTLRPFPKMTDTEDDSTRMQVFVVLLVAFCVSLTITVIIRFLRKYSERQRLYSSFN</sequence>
<keyword evidence="2" id="KW-0732">Signal</keyword>
<evidence type="ECO:0000256" key="1">
    <source>
        <dbReference type="SAM" id="Phobius"/>
    </source>
</evidence>
<dbReference type="Proteomes" id="UP000230233">
    <property type="component" value="Chromosome I"/>
</dbReference>
<accession>A0A2G5VEI5</accession>
<dbReference type="AlphaFoldDB" id="A0A2G5VEI5"/>
<protein>
    <submittedName>
        <fullName evidence="3">Uncharacterized protein</fullName>
    </submittedName>
</protein>
<feature type="signal peptide" evidence="2">
    <location>
        <begin position="1"/>
        <end position="18"/>
    </location>
</feature>